<evidence type="ECO:0000256" key="5">
    <source>
        <dbReference type="RuleBase" id="RU003369"/>
    </source>
</evidence>
<organism evidence="8 9">
    <name type="scientific">Limosilactobacillus equigenerosi DSM 18793 = JCM 14505</name>
    <dbReference type="NCBI Taxonomy" id="1423742"/>
    <lineage>
        <taxon>Bacteria</taxon>
        <taxon>Bacillati</taxon>
        <taxon>Bacillota</taxon>
        <taxon>Bacilli</taxon>
        <taxon>Lactobacillales</taxon>
        <taxon>Lactobacillaceae</taxon>
        <taxon>Limosilactobacillus</taxon>
    </lineage>
</organism>
<evidence type="ECO:0000256" key="1">
    <source>
        <dbReference type="ARBA" id="ARBA00006054"/>
    </source>
</evidence>
<evidence type="ECO:0000313" key="8">
    <source>
        <dbReference type="EMBL" id="KRL94587.1"/>
    </source>
</evidence>
<evidence type="ECO:0000313" key="9">
    <source>
        <dbReference type="Proteomes" id="UP000051084"/>
    </source>
</evidence>
<dbReference type="Proteomes" id="UP000051084">
    <property type="component" value="Unassembled WGS sequence"/>
</dbReference>
<dbReference type="SUPFAM" id="SSF56327">
    <property type="entry name" value="LDH C-terminal domain-like"/>
    <property type="match status" value="1"/>
</dbReference>
<evidence type="ECO:0000256" key="3">
    <source>
        <dbReference type="PIRSR" id="PIRSR000102-1"/>
    </source>
</evidence>
<dbReference type="SUPFAM" id="SSF51735">
    <property type="entry name" value="NAD(P)-binding Rossmann-fold domains"/>
    <property type="match status" value="1"/>
</dbReference>
<dbReference type="STRING" id="417373.GCA_001570685_00987"/>
<dbReference type="GO" id="GO:0004459">
    <property type="term" value="F:L-lactate dehydrogenase (NAD+) activity"/>
    <property type="evidence" value="ECO:0007669"/>
    <property type="project" value="InterPro"/>
</dbReference>
<dbReference type="CDD" id="cd05291">
    <property type="entry name" value="HicDH_like"/>
    <property type="match status" value="1"/>
</dbReference>
<name>A0A0R1UX77_9LACO</name>
<dbReference type="GO" id="GO:0006089">
    <property type="term" value="P:lactate metabolic process"/>
    <property type="evidence" value="ECO:0007669"/>
    <property type="project" value="TreeGrafter"/>
</dbReference>
<dbReference type="PROSITE" id="PS00064">
    <property type="entry name" value="L_LDH"/>
    <property type="match status" value="1"/>
</dbReference>
<dbReference type="InterPro" id="IPR018177">
    <property type="entry name" value="L-lactate_DH_AS"/>
</dbReference>
<dbReference type="Gene3D" id="3.90.110.10">
    <property type="entry name" value="Lactate dehydrogenase/glycoside hydrolase, family 4, C-terminal"/>
    <property type="match status" value="1"/>
</dbReference>
<comment type="caution">
    <text evidence="8">The sequence shown here is derived from an EMBL/GenBank/DDBJ whole genome shotgun (WGS) entry which is preliminary data.</text>
</comment>
<dbReference type="AlphaFoldDB" id="A0A0R1UX77"/>
<comment type="similarity">
    <text evidence="1">Belongs to the LDH/MDH superfamily. LDH family.</text>
</comment>
<sequence>MNMTRKVGIIGMGNVGAAAAHYIVASGFADELVLIDKNEAKVKADALDFEDAMANLLHHTEITVNDYAALADADVVISALGNIKLQDNAGDDRFAELPFTRVEVRAVAEKIKASGFHGKLVVITNPVDVITSIYQEVTGLPKNHVIGTGTLLDSARMKRAVASRLGLDPRSVTGYNLGEHGNSQFTAWSTVRVLGKPVTEIAAARGLDLAELDHEAKVGGHTVFRGKKYTNYGVSTSAVKLAVAIMSNSLTEMPVSNFREEYGIYLSYPAVVGNDGVVEQLQLDLTPEELEKLQASADFIKQKYAESKEALQ</sequence>
<evidence type="ECO:0000256" key="4">
    <source>
        <dbReference type="PIRSR" id="PIRSR000102-3"/>
    </source>
</evidence>
<dbReference type="PATRIC" id="fig|1423742.4.peg.1370"/>
<feature type="domain" description="Lactate/malate dehydrogenase C-terminal" evidence="7">
    <location>
        <begin position="150"/>
        <end position="308"/>
    </location>
</feature>
<feature type="binding site" evidence="4">
    <location>
        <begin position="11"/>
        <end position="16"/>
    </location>
    <ligand>
        <name>NAD(+)</name>
        <dbReference type="ChEBI" id="CHEBI:57540"/>
    </ligand>
</feature>
<dbReference type="InterPro" id="IPR015955">
    <property type="entry name" value="Lactate_DH/Glyco_Ohase_4_C"/>
</dbReference>
<feature type="domain" description="Lactate/malate dehydrogenase N-terminal" evidence="6">
    <location>
        <begin position="6"/>
        <end position="147"/>
    </location>
</feature>
<evidence type="ECO:0000259" key="7">
    <source>
        <dbReference type="Pfam" id="PF02866"/>
    </source>
</evidence>
<dbReference type="InterPro" id="IPR022383">
    <property type="entry name" value="Lactate/malate_DH_C"/>
</dbReference>
<dbReference type="InterPro" id="IPR036291">
    <property type="entry name" value="NAD(P)-bd_dom_sf"/>
</dbReference>
<dbReference type="PANTHER" id="PTHR43128">
    <property type="entry name" value="L-2-HYDROXYCARBOXYLATE DEHYDROGENASE (NAD(P)(+))"/>
    <property type="match status" value="1"/>
</dbReference>
<dbReference type="InterPro" id="IPR001557">
    <property type="entry name" value="L-lactate/malate_DH"/>
</dbReference>
<feature type="active site" description="Proton acceptor" evidence="3">
    <location>
        <position position="180"/>
    </location>
</feature>
<feature type="binding site" evidence="4">
    <location>
        <begin position="123"/>
        <end position="125"/>
    </location>
    <ligand>
        <name>NAD(+)</name>
        <dbReference type="ChEBI" id="CHEBI:57540"/>
    </ligand>
</feature>
<dbReference type="PANTHER" id="PTHR43128:SF31">
    <property type="entry name" value="L-LACTATE DEHYDROGENASE"/>
    <property type="match status" value="1"/>
</dbReference>
<dbReference type="EMBL" id="AZGC01000033">
    <property type="protein sequence ID" value="KRL94587.1"/>
    <property type="molecule type" value="Genomic_DNA"/>
</dbReference>
<dbReference type="PRINTS" id="PR00086">
    <property type="entry name" value="LLDHDRGNASE"/>
</dbReference>
<protein>
    <submittedName>
        <fullName evidence="8">L-2-hydroxyisocaproate dehydrogenase</fullName>
    </submittedName>
</protein>
<accession>A0A0R1UX77</accession>
<reference evidence="8 9" key="1">
    <citation type="journal article" date="2015" name="Genome Announc.">
        <title>Expanding the biotechnology potential of lactobacilli through comparative genomics of 213 strains and associated genera.</title>
        <authorList>
            <person name="Sun Z."/>
            <person name="Harris H.M."/>
            <person name="McCann A."/>
            <person name="Guo C."/>
            <person name="Argimon S."/>
            <person name="Zhang W."/>
            <person name="Yang X."/>
            <person name="Jeffery I.B."/>
            <person name="Cooney J.C."/>
            <person name="Kagawa T.F."/>
            <person name="Liu W."/>
            <person name="Song Y."/>
            <person name="Salvetti E."/>
            <person name="Wrobel A."/>
            <person name="Rasinkangas P."/>
            <person name="Parkhill J."/>
            <person name="Rea M.C."/>
            <person name="O'Sullivan O."/>
            <person name="Ritari J."/>
            <person name="Douillard F.P."/>
            <person name="Paul Ross R."/>
            <person name="Yang R."/>
            <person name="Briner A.E."/>
            <person name="Felis G.E."/>
            <person name="de Vos W.M."/>
            <person name="Barrangou R."/>
            <person name="Klaenhammer T.R."/>
            <person name="Caufield P.W."/>
            <person name="Cui Y."/>
            <person name="Zhang H."/>
            <person name="O'Toole P.W."/>
        </authorList>
    </citation>
    <scope>NUCLEOTIDE SEQUENCE [LARGE SCALE GENOMIC DNA]</scope>
    <source>
        <strain evidence="8 9">DSM 18793</strain>
    </source>
</reference>
<dbReference type="InterPro" id="IPR001236">
    <property type="entry name" value="Lactate/malate_DH_N"/>
</dbReference>
<gene>
    <name evidence="8" type="ORF">FC21_GL001321</name>
</gene>
<evidence type="ECO:0000259" key="6">
    <source>
        <dbReference type="Pfam" id="PF00056"/>
    </source>
</evidence>
<proteinExistence type="inferred from homology"/>
<evidence type="ECO:0000256" key="2">
    <source>
        <dbReference type="ARBA" id="ARBA00023002"/>
    </source>
</evidence>
<feature type="binding site" evidence="4">
    <location>
        <position position="36"/>
    </location>
    <ligand>
        <name>NAD(+)</name>
        <dbReference type="ChEBI" id="CHEBI:57540"/>
    </ligand>
</feature>
<dbReference type="Pfam" id="PF00056">
    <property type="entry name" value="Ldh_1_N"/>
    <property type="match status" value="1"/>
</dbReference>
<keyword evidence="2 5" id="KW-0560">Oxidoreductase</keyword>
<dbReference type="PIRSF" id="PIRSF000102">
    <property type="entry name" value="Lac_mal_DH"/>
    <property type="match status" value="1"/>
</dbReference>
<keyword evidence="9" id="KW-1185">Reference proteome</keyword>
<keyword evidence="4" id="KW-0520">NAD</keyword>
<dbReference type="Gene3D" id="3.40.50.720">
    <property type="entry name" value="NAD(P)-binding Rossmann-like Domain"/>
    <property type="match status" value="1"/>
</dbReference>
<dbReference type="Pfam" id="PF02866">
    <property type="entry name" value="Ldh_1_C"/>
    <property type="match status" value="1"/>
</dbReference>